<name>A0ABR0KBA4_9EURO</name>
<dbReference type="Proteomes" id="UP001345013">
    <property type="component" value="Unassembled WGS sequence"/>
</dbReference>
<evidence type="ECO:0000313" key="2">
    <source>
        <dbReference type="EMBL" id="KAK5093014.1"/>
    </source>
</evidence>
<evidence type="ECO:0000313" key="3">
    <source>
        <dbReference type="Proteomes" id="UP001345013"/>
    </source>
</evidence>
<keyword evidence="1" id="KW-0732">Signal</keyword>
<protein>
    <submittedName>
        <fullName evidence="2">Uncharacterized protein</fullName>
    </submittedName>
</protein>
<comment type="caution">
    <text evidence="2">The sequence shown here is derived from an EMBL/GenBank/DDBJ whole genome shotgun (WGS) entry which is preliminary data.</text>
</comment>
<sequence length="139" mass="15355">MPPTTHNILTLALTLTLLLLATSIPPATAAKTDGTLKICTSRAKDADCYTETPDPKKCTTIKDPARYGDKGSAFLMTGPTKGDNIFWCRLYENKQCEDLSPEGKMVAGYKSVWTHMLDPGVLEWNSEWVYAAYMCQNGK</sequence>
<reference evidence="2 3" key="1">
    <citation type="submission" date="2023-08" db="EMBL/GenBank/DDBJ databases">
        <title>Black Yeasts Isolated from many extreme environments.</title>
        <authorList>
            <person name="Coleine C."/>
            <person name="Stajich J.E."/>
            <person name="Selbmann L."/>
        </authorList>
    </citation>
    <scope>NUCLEOTIDE SEQUENCE [LARGE SCALE GENOMIC DNA]</scope>
    <source>
        <strain evidence="2 3">CCFEE 5885</strain>
    </source>
</reference>
<keyword evidence="3" id="KW-1185">Reference proteome</keyword>
<evidence type="ECO:0000256" key="1">
    <source>
        <dbReference type="SAM" id="SignalP"/>
    </source>
</evidence>
<feature type="chain" id="PRO_5046694035" evidence="1">
    <location>
        <begin position="30"/>
        <end position="139"/>
    </location>
</feature>
<feature type="signal peptide" evidence="1">
    <location>
        <begin position="1"/>
        <end position="29"/>
    </location>
</feature>
<dbReference type="EMBL" id="JAVRRG010000049">
    <property type="protein sequence ID" value="KAK5093014.1"/>
    <property type="molecule type" value="Genomic_DNA"/>
</dbReference>
<organism evidence="2 3">
    <name type="scientific">Lithohypha guttulata</name>
    <dbReference type="NCBI Taxonomy" id="1690604"/>
    <lineage>
        <taxon>Eukaryota</taxon>
        <taxon>Fungi</taxon>
        <taxon>Dikarya</taxon>
        <taxon>Ascomycota</taxon>
        <taxon>Pezizomycotina</taxon>
        <taxon>Eurotiomycetes</taxon>
        <taxon>Chaetothyriomycetidae</taxon>
        <taxon>Chaetothyriales</taxon>
        <taxon>Trichomeriaceae</taxon>
        <taxon>Lithohypha</taxon>
    </lineage>
</organism>
<gene>
    <name evidence="2" type="ORF">LTR24_004674</name>
</gene>
<accession>A0ABR0KBA4</accession>
<proteinExistence type="predicted"/>